<feature type="non-terminal residue" evidence="2">
    <location>
        <position position="69"/>
    </location>
</feature>
<name>A0A6J4I5Q7_9PROT</name>
<sequence>GDDPHHRAQDRRCRRRLSGLVLEAAAAPAPSGGRADEGSHRADVPHLHLEPHRRTSDGGVQVGEGAARL</sequence>
<protein>
    <submittedName>
        <fullName evidence="2">Uncharacterized protein</fullName>
    </submittedName>
</protein>
<feature type="non-terminal residue" evidence="2">
    <location>
        <position position="1"/>
    </location>
</feature>
<organism evidence="2">
    <name type="scientific">uncultured Acetobacteraceae bacterium</name>
    <dbReference type="NCBI Taxonomy" id="169975"/>
    <lineage>
        <taxon>Bacteria</taxon>
        <taxon>Pseudomonadati</taxon>
        <taxon>Pseudomonadota</taxon>
        <taxon>Alphaproteobacteria</taxon>
        <taxon>Acetobacterales</taxon>
        <taxon>Acetobacteraceae</taxon>
        <taxon>environmental samples</taxon>
    </lineage>
</organism>
<reference evidence="2" key="1">
    <citation type="submission" date="2020-02" db="EMBL/GenBank/DDBJ databases">
        <authorList>
            <person name="Meier V. D."/>
        </authorList>
    </citation>
    <scope>NUCLEOTIDE SEQUENCE</scope>
    <source>
        <strain evidence="2">AVDCRST_MAG04</strain>
    </source>
</reference>
<proteinExistence type="predicted"/>
<feature type="compositionally biased region" description="Basic and acidic residues" evidence="1">
    <location>
        <begin position="34"/>
        <end position="56"/>
    </location>
</feature>
<dbReference type="EMBL" id="CADCTL010000115">
    <property type="protein sequence ID" value="CAA9241853.1"/>
    <property type="molecule type" value="Genomic_DNA"/>
</dbReference>
<evidence type="ECO:0000256" key="1">
    <source>
        <dbReference type="SAM" id="MobiDB-lite"/>
    </source>
</evidence>
<feature type="region of interest" description="Disordered" evidence="1">
    <location>
        <begin position="24"/>
        <end position="69"/>
    </location>
</feature>
<gene>
    <name evidence="2" type="ORF">AVDCRST_MAG04-1663</name>
</gene>
<evidence type="ECO:0000313" key="2">
    <source>
        <dbReference type="EMBL" id="CAA9241853.1"/>
    </source>
</evidence>
<accession>A0A6J4I5Q7</accession>
<dbReference type="AlphaFoldDB" id="A0A6J4I5Q7"/>